<keyword evidence="5" id="KW-0170">Cobalt</keyword>
<dbReference type="Proteomes" id="UP000027821">
    <property type="component" value="Unassembled WGS sequence"/>
</dbReference>
<dbReference type="InterPro" id="IPR001261">
    <property type="entry name" value="ArgE/DapE_CS"/>
</dbReference>
<keyword evidence="8" id="KW-1185">Reference proteome</keyword>
<evidence type="ECO:0000256" key="4">
    <source>
        <dbReference type="ARBA" id="ARBA00022833"/>
    </source>
</evidence>
<dbReference type="InterPro" id="IPR011650">
    <property type="entry name" value="Peptidase_M20_dimer"/>
</dbReference>
<dbReference type="EMBL" id="JMIH01000004">
    <property type="protein sequence ID" value="KEO75863.1"/>
    <property type="molecule type" value="Genomic_DNA"/>
</dbReference>
<dbReference type="AlphaFoldDB" id="A0A074L7M8"/>
<evidence type="ECO:0000313" key="7">
    <source>
        <dbReference type="EMBL" id="KEO75863.1"/>
    </source>
</evidence>
<dbReference type="GO" id="GO:0008777">
    <property type="term" value="F:acetylornithine deacetylase activity"/>
    <property type="evidence" value="ECO:0007669"/>
    <property type="project" value="TreeGrafter"/>
</dbReference>
<dbReference type="InterPro" id="IPR050072">
    <property type="entry name" value="Peptidase_M20A"/>
</dbReference>
<dbReference type="RefSeq" id="WP_035068875.1">
    <property type="nucleotide sequence ID" value="NZ_JMIH01000004.1"/>
</dbReference>
<evidence type="ECO:0000256" key="5">
    <source>
        <dbReference type="ARBA" id="ARBA00023285"/>
    </source>
</evidence>
<dbReference type="PANTHER" id="PTHR43808:SF31">
    <property type="entry name" value="N-ACETYL-L-CITRULLINE DEACETYLASE"/>
    <property type="match status" value="1"/>
</dbReference>
<gene>
    <name evidence="7" type="ORF">EL17_22855</name>
</gene>
<proteinExistence type="predicted"/>
<dbReference type="SUPFAM" id="SSF55031">
    <property type="entry name" value="Bacterial exopeptidase dimerisation domain"/>
    <property type="match status" value="1"/>
</dbReference>
<dbReference type="InterPro" id="IPR036264">
    <property type="entry name" value="Bact_exopeptidase_dim_dom"/>
</dbReference>
<evidence type="ECO:0000256" key="1">
    <source>
        <dbReference type="ARBA" id="ARBA00001947"/>
    </source>
</evidence>
<organism evidence="7 8">
    <name type="scientific">Anditalea andensis</name>
    <dbReference type="NCBI Taxonomy" id="1048983"/>
    <lineage>
        <taxon>Bacteria</taxon>
        <taxon>Pseudomonadati</taxon>
        <taxon>Bacteroidota</taxon>
        <taxon>Cytophagia</taxon>
        <taxon>Cytophagales</taxon>
        <taxon>Cytophagaceae</taxon>
        <taxon>Anditalea</taxon>
    </lineage>
</organism>
<dbReference type="OrthoDB" id="9792335at2"/>
<dbReference type="GO" id="GO:0006526">
    <property type="term" value="P:L-arginine biosynthetic process"/>
    <property type="evidence" value="ECO:0007669"/>
    <property type="project" value="TreeGrafter"/>
</dbReference>
<comment type="cofactor">
    <cofactor evidence="1">
        <name>Zn(2+)</name>
        <dbReference type="ChEBI" id="CHEBI:29105"/>
    </cofactor>
</comment>
<evidence type="ECO:0000256" key="3">
    <source>
        <dbReference type="ARBA" id="ARBA00022801"/>
    </source>
</evidence>
<dbReference type="SUPFAM" id="SSF53187">
    <property type="entry name" value="Zn-dependent exopeptidases"/>
    <property type="match status" value="1"/>
</dbReference>
<dbReference type="InterPro" id="IPR002933">
    <property type="entry name" value="Peptidase_M20"/>
</dbReference>
<feature type="domain" description="Peptidase M20 dimerisation" evidence="6">
    <location>
        <begin position="170"/>
        <end position="273"/>
    </location>
</feature>
<sequence length="366" mass="40624">MNHTDLKAVHSETLQLLQQLIEIPSISQNEEHTAKLIAAYFLKKKIPYHQKYHNIWAKNKKFDPLLPTLLLNSHHDTVKPNAGYTKNPYKAEIEDGKLYGLGSNDAGGCLVALIAAFTYYYEHDLPFNLIIAATAEEEISGKSGIAAIINDFPEIELAIVGEPTLLQLAVAEKGLMVIDARVKGISGHAAREEGENAIYKTLGDLQVLKNFSFKKTSKFLGASKASVTVINAGLQHNVVPDLCTYCIDVRVTDAYTLEEALEELRGILKAELVPRSLRLNSSKVPDDHKILLISKKMDLVQYGSPTLSDQALIPYPSVKIGPGDSARSHTSDEFIYVEEVYQGIDFYINLIQQYAEVTHSLNKEML</sequence>
<reference evidence="7 8" key="1">
    <citation type="submission" date="2014-04" db="EMBL/GenBank/DDBJ databases">
        <title>Characterization and application of a salt tolerant electro-active bacterium.</title>
        <authorList>
            <person name="Yang L."/>
            <person name="Wei S."/>
            <person name="Tay Q.X.M."/>
        </authorList>
    </citation>
    <scope>NUCLEOTIDE SEQUENCE [LARGE SCALE GENOMIC DNA]</scope>
    <source>
        <strain evidence="7 8">LY1</strain>
    </source>
</reference>
<dbReference type="Pfam" id="PF01546">
    <property type="entry name" value="Peptidase_M20"/>
    <property type="match status" value="1"/>
</dbReference>
<keyword evidence="4" id="KW-0862">Zinc</keyword>
<evidence type="ECO:0000259" key="6">
    <source>
        <dbReference type="Pfam" id="PF07687"/>
    </source>
</evidence>
<dbReference type="eggNOG" id="COG0624">
    <property type="taxonomic scope" value="Bacteria"/>
</dbReference>
<dbReference type="PANTHER" id="PTHR43808">
    <property type="entry name" value="ACETYLORNITHINE DEACETYLASE"/>
    <property type="match status" value="1"/>
</dbReference>
<dbReference type="PROSITE" id="PS00758">
    <property type="entry name" value="ARGE_DAPE_CPG2_1"/>
    <property type="match status" value="1"/>
</dbReference>
<evidence type="ECO:0000313" key="8">
    <source>
        <dbReference type="Proteomes" id="UP000027821"/>
    </source>
</evidence>
<keyword evidence="3" id="KW-0378">Hydrolase</keyword>
<dbReference type="Pfam" id="PF07687">
    <property type="entry name" value="M20_dimer"/>
    <property type="match status" value="1"/>
</dbReference>
<comment type="caution">
    <text evidence="7">The sequence shown here is derived from an EMBL/GenBank/DDBJ whole genome shotgun (WGS) entry which is preliminary data.</text>
</comment>
<protein>
    <submittedName>
        <fullName evidence="7">Acetylornithine deacetylase</fullName>
    </submittedName>
</protein>
<dbReference type="GO" id="GO:0046872">
    <property type="term" value="F:metal ion binding"/>
    <property type="evidence" value="ECO:0007669"/>
    <property type="project" value="UniProtKB-KW"/>
</dbReference>
<evidence type="ECO:0000256" key="2">
    <source>
        <dbReference type="ARBA" id="ARBA00022723"/>
    </source>
</evidence>
<dbReference type="Gene3D" id="3.40.630.10">
    <property type="entry name" value="Zn peptidases"/>
    <property type="match status" value="1"/>
</dbReference>
<accession>A0A074L7M8</accession>
<name>A0A074L7M8_9BACT</name>
<keyword evidence="2" id="KW-0479">Metal-binding</keyword>
<dbReference type="STRING" id="1048983.EL17_22855"/>
<dbReference type="Gene3D" id="3.30.70.360">
    <property type="match status" value="1"/>
</dbReference>